<dbReference type="SMART" id="SM00515">
    <property type="entry name" value="eIF5C"/>
    <property type="match status" value="1"/>
</dbReference>
<dbReference type="CDD" id="cd11559">
    <property type="entry name" value="W2_eIF4G1_like"/>
    <property type="match status" value="1"/>
</dbReference>
<evidence type="ECO:0000313" key="9">
    <source>
        <dbReference type="EMBL" id="TWW75788.1"/>
    </source>
</evidence>
<gene>
    <name evidence="9" type="ORF">D4764_13G0004500</name>
</gene>
<keyword evidence="9" id="KW-0396">Initiation factor</keyword>
<dbReference type="SUPFAM" id="SSF48371">
    <property type="entry name" value="ARM repeat"/>
    <property type="match status" value="2"/>
</dbReference>
<organism evidence="9 10">
    <name type="scientific">Takifugu flavidus</name>
    <name type="common">sansaifugu</name>
    <dbReference type="NCBI Taxonomy" id="433684"/>
    <lineage>
        <taxon>Eukaryota</taxon>
        <taxon>Metazoa</taxon>
        <taxon>Chordata</taxon>
        <taxon>Craniata</taxon>
        <taxon>Vertebrata</taxon>
        <taxon>Euteleostomi</taxon>
        <taxon>Actinopterygii</taxon>
        <taxon>Neopterygii</taxon>
        <taxon>Teleostei</taxon>
        <taxon>Neoteleostei</taxon>
        <taxon>Acanthomorphata</taxon>
        <taxon>Eupercaria</taxon>
        <taxon>Tetraodontiformes</taxon>
        <taxon>Tetradontoidea</taxon>
        <taxon>Tetraodontidae</taxon>
        <taxon>Takifugu</taxon>
    </lineage>
</organism>
<dbReference type="Pfam" id="PF02854">
    <property type="entry name" value="MIF4G"/>
    <property type="match status" value="1"/>
</dbReference>
<evidence type="ECO:0000256" key="1">
    <source>
        <dbReference type="ARBA" id="ARBA00004370"/>
    </source>
</evidence>
<feature type="domain" description="W2" evidence="8">
    <location>
        <begin position="452"/>
        <end position="605"/>
    </location>
</feature>
<evidence type="ECO:0000256" key="3">
    <source>
        <dbReference type="ARBA" id="ARBA00022692"/>
    </source>
</evidence>
<dbReference type="PROSITE" id="PS51363">
    <property type="entry name" value="W2"/>
    <property type="match status" value="1"/>
</dbReference>
<keyword evidence="10" id="KW-1185">Reference proteome</keyword>
<dbReference type="InterPro" id="IPR003890">
    <property type="entry name" value="MIF4G-like_typ-3"/>
</dbReference>
<keyword evidence="5 7" id="KW-1133">Transmembrane helix</keyword>
<evidence type="ECO:0000256" key="4">
    <source>
        <dbReference type="ARBA" id="ARBA00022845"/>
    </source>
</evidence>
<dbReference type="EMBL" id="RHFK02000005">
    <property type="protein sequence ID" value="TWW75788.1"/>
    <property type="molecule type" value="Genomic_DNA"/>
</dbReference>
<dbReference type="InterPro" id="IPR003307">
    <property type="entry name" value="W2_domain"/>
</dbReference>
<dbReference type="Proteomes" id="UP000324091">
    <property type="component" value="Chromosome 13"/>
</dbReference>
<dbReference type="PANTHER" id="PTHR23253">
    <property type="entry name" value="EUKARYOTIC TRANSLATION INITIATION FACTOR 4 GAMMA"/>
    <property type="match status" value="1"/>
</dbReference>
<feature type="transmembrane region" description="Helical" evidence="7">
    <location>
        <begin position="47"/>
        <end position="69"/>
    </location>
</feature>
<dbReference type="InterPro" id="IPR016024">
    <property type="entry name" value="ARM-type_fold"/>
</dbReference>
<dbReference type="InterPro" id="IPR007593">
    <property type="entry name" value="CD225/Dispanin_fam"/>
</dbReference>
<dbReference type="GO" id="GO:0016020">
    <property type="term" value="C:membrane"/>
    <property type="evidence" value="ECO:0007669"/>
    <property type="project" value="UniProtKB-SubCell"/>
</dbReference>
<comment type="caution">
    <text evidence="9">The sequence shown here is derived from an EMBL/GenBank/DDBJ whole genome shotgun (WGS) entry which is preliminary data.</text>
</comment>
<evidence type="ECO:0000256" key="6">
    <source>
        <dbReference type="ARBA" id="ARBA00023136"/>
    </source>
</evidence>
<accession>A0A5C6PAQ8</accession>
<dbReference type="Pfam" id="PF02020">
    <property type="entry name" value="W2"/>
    <property type="match status" value="1"/>
</dbReference>
<dbReference type="SMART" id="SM00543">
    <property type="entry name" value="MIF4G"/>
    <property type="match status" value="1"/>
</dbReference>
<evidence type="ECO:0000313" key="10">
    <source>
        <dbReference type="Proteomes" id="UP000324091"/>
    </source>
</evidence>
<comment type="similarity">
    <text evidence="2">Belongs to the CD225/Dispanin family.</text>
</comment>
<evidence type="ECO:0000256" key="7">
    <source>
        <dbReference type="SAM" id="Phobius"/>
    </source>
</evidence>
<keyword evidence="6 7" id="KW-0472">Membrane</keyword>
<protein>
    <submittedName>
        <fullName evidence="9">Eukaryotic translation initiation factor 4 gamma 3</fullName>
    </submittedName>
</protein>
<dbReference type="GO" id="GO:0016281">
    <property type="term" value="C:eukaryotic translation initiation factor 4F complex"/>
    <property type="evidence" value="ECO:0007669"/>
    <property type="project" value="TreeGrafter"/>
</dbReference>
<keyword evidence="9" id="KW-0648">Protein biosynthesis</keyword>
<sequence>MTMNPAMQPMEKFSMLGPSEDFPGGPPGAPYPYTVVNIPAEPPKDHFIWSIICFAYSNIFCLGLAALIYSVKARDRKMMGDMNGAQHYASTARCLNILSTTPTMSTNIYRVGQDPSISSSQHGGEGDGRTAGATEKVIKTFRGILNKLTPENFESLTRQVDELNINDEETLNTVVELLVDKALFEQSYSSTYAQMCHHLKGLRVSSSSSDGFVLHKLLLTRCQMEFQNRGLLRQKENDVSVVEEVRSEQTRHKARVRLVGTVRFIGELFQLKMIWEPIIHTCVDKLLQDECEDSLECMFKLLSIVGNGLDTEAERPKLNSYYGHICLLLKEKKMSSRIKFMLQDVVALRKNNWVTCRKVEGPKTIQQLHQEVKEAEEREQLQYKNWQTTMHWRGGGRSADRGQSFHVKEVPGKVNQDSSRDCDGERKQRCHLGSSSCRGVSKIPVEHKTPPKQAGYLSEPSYLESIAKEEAQVQDCNEEQNTLNNRQRSSDGFVRALMRAVCQSVIVDCGVPTLRTYELLQRVSLLKKYIKEDEKQLVALNILQQLVVHIDQPDGLLRMFFDVLLDEEVIQDETFFKWKSSTVSVVSVCNFFTWLQEANRRIKMWDAVFFFCPLGGAPNYYPNSFSAPEIQPQCVESKFKVYPDVARYNSSDEDNVTQPNFPN</sequence>
<reference evidence="9 10" key="1">
    <citation type="submission" date="2019-04" db="EMBL/GenBank/DDBJ databases">
        <title>Chromosome genome assembly for Takifugu flavidus.</title>
        <authorList>
            <person name="Xiao S."/>
        </authorList>
    </citation>
    <scope>NUCLEOTIDE SEQUENCE [LARGE SCALE GENOMIC DNA]</scope>
    <source>
        <strain evidence="9">HTHZ2018</strain>
        <tissue evidence="9">Muscle</tissue>
    </source>
</reference>
<evidence type="ECO:0000256" key="2">
    <source>
        <dbReference type="ARBA" id="ARBA00006843"/>
    </source>
</evidence>
<evidence type="ECO:0000256" key="5">
    <source>
        <dbReference type="ARBA" id="ARBA00022989"/>
    </source>
</evidence>
<keyword evidence="3 7" id="KW-0812">Transmembrane</keyword>
<proteinExistence type="inferred from homology"/>
<dbReference type="GO" id="GO:0006417">
    <property type="term" value="P:regulation of translation"/>
    <property type="evidence" value="ECO:0007669"/>
    <property type="project" value="UniProtKB-KW"/>
</dbReference>
<name>A0A5C6PAQ8_9TELE</name>
<dbReference type="GO" id="GO:0003743">
    <property type="term" value="F:translation initiation factor activity"/>
    <property type="evidence" value="ECO:0007669"/>
    <property type="project" value="UniProtKB-KW"/>
</dbReference>
<dbReference type="Gene3D" id="1.25.40.180">
    <property type="match status" value="2"/>
</dbReference>
<dbReference type="GO" id="GO:0003729">
    <property type="term" value="F:mRNA binding"/>
    <property type="evidence" value="ECO:0007669"/>
    <property type="project" value="TreeGrafter"/>
</dbReference>
<dbReference type="Pfam" id="PF04505">
    <property type="entry name" value="CD225"/>
    <property type="match status" value="1"/>
</dbReference>
<comment type="subcellular location">
    <subcellularLocation>
        <location evidence="1">Membrane</location>
    </subcellularLocation>
</comment>
<dbReference type="PANTHER" id="PTHR23253:SF78">
    <property type="entry name" value="EUKARYOTIC TRANSLATION INITIATION FACTOR 4G1, ISOFORM B-RELATED"/>
    <property type="match status" value="1"/>
</dbReference>
<keyword evidence="4" id="KW-0810">Translation regulation</keyword>
<evidence type="ECO:0000259" key="8">
    <source>
        <dbReference type="PROSITE" id="PS51363"/>
    </source>
</evidence>
<dbReference type="AlphaFoldDB" id="A0A5C6PAQ8"/>